<sequence>MLARVSESEPLEHRRRLLEGMARAVAEKGYADTTIADIVREASVSRRTFYEHYATKSDCLIALYDAASHEALKVLQTAIDPAHSWQGQLEGAMRAYLGCLSLSPVLLRTLFIDIIALGAPGLAARRRVHEEIAAFILQVAERPSSGAHAEFTPALAMAVVGGIHELVLQAIECNHATLDDLVGPSCELVRAVAQRPR</sequence>
<organism evidence="4 5">
    <name type="scientific">Piscinibacter gummiphilus</name>
    <dbReference type="NCBI Taxonomy" id="946333"/>
    <lineage>
        <taxon>Bacteria</taxon>
        <taxon>Pseudomonadati</taxon>
        <taxon>Pseudomonadota</taxon>
        <taxon>Betaproteobacteria</taxon>
        <taxon>Burkholderiales</taxon>
        <taxon>Sphaerotilaceae</taxon>
        <taxon>Piscinibacter</taxon>
    </lineage>
</organism>
<dbReference type="RefSeq" id="WP_237357758.1">
    <property type="nucleotide sequence ID" value="NZ_BSPR01000023.1"/>
</dbReference>
<dbReference type="GO" id="GO:0000976">
    <property type="term" value="F:transcription cis-regulatory region binding"/>
    <property type="evidence" value="ECO:0007669"/>
    <property type="project" value="TreeGrafter"/>
</dbReference>
<accession>A0A1W6L893</accession>
<proteinExistence type="predicted"/>
<dbReference type="PRINTS" id="PR00455">
    <property type="entry name" value="HTHTETR"/>
</dbReference>
<keyword evidence="5" id="KW-1185">Reference proteome</keyword>
<reference evidence="4 5" key="1">
    <citation type="submission" date="2016-04" db="EMBL/GenBank/DDBJ databases">
        <title>Complete genome sequence of natural rubber-degrading, novel Gram-negative bacterium, Rhizobacter gummiphilus strain NS21.</title>
        <authorList>
            <person name="Tabata M."/>
            <person name="Kasai D."/>
            <person name="Fukuda M."/>
        </authorList>
    </citation>
    <scope>NUCLEOTIDE SEQUENCE [LARGE SCALE GENOMIC DNA]</scope>
    <source>
        <strain evidence="4 5">NS21</strain>
    </source>
</reference>
<dbReference type="STRING" id="946333.A4W93_10910"/>
<protein>
    <submittedName>
        <fullName evidence="4">TetR family transcriptional regulator</fullName>
    </submittedName>
</protein>
<dbReference type="InterPro" id="IPR050109">
    <property type="entry name" value="HTH-type_TetR-like_transc_reg"/>
</dbReference>
<dbReference type="KEGG" id="rgu:A4W93_10910"/>
<dbReference type="SUPFAM" id="SSF46689">
    <property type="entry name" value="Homeodomain-like"/>
    <property type="match status" value="1"/>
</dbReference>
<keyword evidence="3" id="KW-0804">Transcription</keyword>
<evidence type="ECO:0000313" key="5">
    <source>
        <dbReference type="Proteomes" id="UP000193427"/>
    </source>
</evidence>
<evidence type="ECO:0000313" key="4">
    <source>
        <dbReference type="EMBL" id="ARN20368.1"/>
    </source>
</evidence>
<name>A0A1W6L893_9BURK</name>
<keyword evidence="1" id="KW-0805">Transcription regulation</keyword>
<evidence type="ECO:0000256" key="2">
    <source>
        <dbReference type="ARBA" id="ARBA00023125"/>
    </source>
</evidence>
<dbReference type="InterPro" id="IPR009057">
    <property type="entry name" value="Homeodomain-like_sf"/>
</dbReference>
<evidence type="ECO:0000256" key="1">
    <source>
        <dbReference type="ARBA" id="ARBA00023015"/>
    </source>
</evidence>
<dbReference type="AlphaFoldDB" id="A0A1W6L893"/>
<dbReference type="PANTHER" id="PTHR30055">
    <property type="entry name" value="HTH-TYPE TRANSCRIPTIONAL REGULATOR RUTR"/>
    <property type="match status" value="1"/>
</dbReference>
<dbReference type="GO" id="GO:0003700">
    <property type="term" value="F:DNA-binding transcription factor activity"/>
    <property type="evidence" value="ECO:0007669"/>
    <property type="project" value="TreeGrafter"/>
</dbReference>
<dbReference type="Proteomes" id="UP000193427">
    <property type="component" value="Chromosome"/>
</dbReference>
<dbReference type="EMBL" id="CP015118">
    <property type="protein sequence ID" value="ARN20368.1"/>
    <property type="molecule type" value="Genomic_DNA"/>
</dbReference>
<dbReference type="PANTHER" id="PTHR30055:SF234">
    <property type="entry name" value="HTH-TYPE TRANSCRIPTIONAL REGULATOR BETI"/>
    <property type="match status" value="1"/>
</dbReference>
<gene>
    <name evidence="4" type="ORF">A4W93_10910</name>
</gene>
<dbReference type="Gene3D" id="1.10.357.10">
    <property type="entry name" value="Tetracycline Repressor, domain 2"/>
    <property type="match status" value="1"/>
</dbReference>
<keyword evidence="2" id="KW-0238">DNA-binding</keyword>
<dbReference type="PROSITE" id="PS50977">
    <property type="entry name" value="HTH_TETR_2"/>
    <property type="match status" value="1"/>
</dbReference>
<dbReference type="Pfam" id="PF00440">
    <property type="entry name" value="TetR_N"/>
    <property type="match status" value="1"/>
</dbReference>
<evidence type="ECO:0000256" key="3">
    <source>
        <dbReference type="ARBA" id="ARBA00023163"/>
    </source>
</evidence>
<dbReference type="InterPro" id="IPR001647">
    <property type="entry name" value="HTH_TetR"/>
</dbReference>